<comment type="caution">
    <text evidence="2">The sequence shown here is derived from an EMBL/GenBank/DDBJ whole genome shotgun (WGS) entry which is preliminary data.</text>
</comment>
<evidence type="ECO:0000256" key="1">
    <source>
        <dbReference type="SAM" id="MobiDB-lite"/>
    </source>
</evidence>
<organism evidence="2">
    <name type="scientific">bioreactor metagenome</name>
    <dbReference type="NCBI Taxonomy" id="1076179"/>
    <lineage>
        <taxon>unclassified sequences</taxon>
        <taxon>metagenomes</taxon>
        <taxon>ecological metagenomes</taxon>
    </lineage>
</organism>
<evidence type="ECO:0000313" key="2">
    <source>
        <dbReference type="EMBL" id="MPM25729.1"/>
    </source>
</evidence>
<name>A0A644YBR0_9ZZZZ</name>
<dbReference type="AlphaFoldDB" id="A0A644YBR0"/>
<gene>
    <name evidence="2" type="ORF">SDC9_72229</name>
</gene>
<feature type="region of interest" description="Disordered" evidence="1">
    <location>
        <begin position="19"/>
        <end position="104"/>
    </location>
</feature>
<accession>A0A644YBR0</accession>
<proteinExistence type="predicted"/>
<dbReference type="EMBL" id="VSSQ01004566">
    <property type="protein sequence ID" value="MPM25729.1"/>
    <property type="molecule type" value="Genomic_DNA"/>
</dbReference>
<reference evidence="2" key="1">
    <citation type="submission" date="2019-08" db="EMBL/GenBank/DDBJ databases">
        <authorList>
            <person name="Kucharzyk K."/>
            <person name="Murdoch R.W."/>
            <person name="Higgins S."/>
            <person name="Loffler F."/>
        </authorList>
    </citation>
    <scope>NUCLEOTIDE SEQUENCE</scope>
</reference>
<sequence>MAHQGPYKVDELLGNAAGVHQLAGHDEEGDAGQTADIDAGKDLLGEDVEIGVHAHAGHMGQTGDAQNKYDGRADHQQDKKCQYNDNHALAPPSPVSDRPFFSAE</sequence>
<protein>
    <submittedName>
        <fullName evidence="2">Uncharacterized protein</fullName>
    </submittedName>
</protein>
<feature type="compositionally biased region" description="Basic and acidic residues" evidence="1">
    <location>
        <begin position="67"/>
        <end position="82"/>
    </location>
</feature>